<dbReference type="PANTHER" id="PTHR33490:SF7">
    <property type="entry name" value="BLR2979 PROTEIN"/>
    <property type="match status" value="1"/>
</dbReference>
<comment type="caution">
    <text evidence="2">The sequence shown here is derived from an EMBL/GenBank/DDBJ whole genome shotgun (WGS) entry which is preliminary data.</text>
</comment>
<dbReference type="PANTHER" id="PTHR33490">
    <property type="entry name" value="BLR5614 PROTEIN-RELATED"/>
    <property type="match status" value="1"/>
</dbReference>
<sequence length="302" mass="33398">MSTVAYRVTHQTVYAYSGDVVHSHQLLHLAPRETERQTCVAHTISIDPPPTHSAVDVDSFGNPITRLEFDRPHQRLDVTTEMSVEVRGNADRVLKSEPWERVRTQLMYSGRPPGAERLEAMRYRAESPHVRIKQLFTDYAAGCFPAGRSVIDCADSLMHKLHDEMTYAPGETSVSTSLLEVLDKKRGVCQDYAHLMIACLRSRGLAARYVSGYLRTVPPAGQKALVGADASHAWVSVWCPLAGWVEFDPTNGVRADKDHITVAWGRDFSDVSPLRGVIVGGGQHQLSVRVTVTPLDGPMTAE</sequence>
<dbReference type="SUPFAM" id="SSF54001">
    <property type="entry name" value="Cysteine proteinases"/>
    <property type="match status" value="1"/>
</dbReference>
<evidence type="ECO:0000313" key="3">
    <source>
        <dbReference type="Proteomes" id="UP000588068"/>
    </source>
</evidence>
<dbReference type="Pfam" id="PF08379">
    <property type="entry name" value="Bact_transglu_N"/>
    <property type="match status" value="1"/>
</dbReference>
<keyword evidence="2" id="KW-0645">Protease</keyword>
<reference evidence="2 3" key="1">
    <citation type="submission" date="2020-08" db="EMBL/GenBank/DDBJ databases">
        <title>Genomic Encyclopedia of Type Strains, Phase IV (KMG-IV): sequencing the most valuable type-strain genomes for metagenomic binning, comparative biology and taxonomic classification.</title>
        <authorList>
            <person name="Goeker M."/>
        </authorList>
    </citation>
    <scope>NUCLEOTIDE SEQUENCE [LARGE SCALE GENOMIC DNA]</scope>
    <source>
        <strain evidence="2 3">DSM 26723</strain>
    </source>
</reference>
<dbReference type="Proteomes" id="UP000588068">
    <property type="component" value="Unassembled WGS sequence"/>
</dbReference>
<evidence type="ECO:0000313" key="2">
    <source>
        <dbReference type="EMBL" id="MBB6093611.1"/>
    </source>
</evidence>
<dbReference type="InterPro" id="IPR002931">
    <property type="entry name" value="Transglutaminase-like"/>
</dbReference>
<accession>A0A841HK81</accession>
<organism evidence="2 3">
    <name type="scientific">Povalibacter uvarum</name>
    <dbReference type="NCBI Taxonomy" id="732238"/>
    <lineage>
        <taxon>Bacteria</taxon>
        <taxon>Pseudomonadati</taxon>
        <taxon>Pseudomonadota</taxon>
        <taxon>Gammaproteobacteria</taxon>
        <taxon>Steroidobacterales</taxon>
        <taxon>Steroidobacteraceae</taxon>
        <taxon>Povalibacter</taxon>
    </lineage>
</organism>
<dbReference type="InterPro" id="IPR038765">
    <property type="entry name" value="Papain-like_cys_pep_sf"/>
</dbReference>
<dbReference type="Gene3D" id="3.10.620.30">
    <property type="match status" value="1"/>
</dbReference>
<gene>
    <name evidence="2" type="ORF">HNQ60_002492</name>
</gene>
<name>A0A841HK81_9GAMM</name>
<dbReference type="SMART" id="SM00460">
    <property type="entry name" value="TGc"/>
    <property type="match status" value="1"/>
</dbReference>
<evidence type="ECO:0000259" key="1">
    <source>
        <dbReference type="SMART" id="SM00460"/>
    </source>
</evidence>
<keyword evidence="2" id="KW-0378">Hydrolase</keyword>
<feature type="domain" description="Transglutaminase-like" evidence="1">
    <location>
        <begin position="181"/>
        <end position="251"/>
    </location>
</feature>
<dbReference type="GO" id="GO:0006508">
    <property type="term" value="P:proteolysis"/>
    <property type="evidence" value="ECO:0007669"/>
    <property type="project" value="UniProtKB-KW"/>
</dbReference>
<dbReference type="Pfam" id="PF01841">
    <property type="entry name" value="Transglut_core"/>
    <property type="match status" value="1"/>
</dbReference>
<dbReference type="AlphaFoldDB" id="A0A841HK81"/>
<protein>
    <submittedName>
        <fullName evidence="2">Transglutaminase-like putative cysteine protease</fullName>
    </submittedName>
</protein>
<dbReference type="GO" id="GO:0008233">
    <property type="term" value="F:peptidase activity"/>
    <property type="evidence" value="ECO:0007669"/>
    <property type="project" value="UniProtKB-KW"/>
</dbReference>
<dbReference type="EMBL" id="JACHHZ010000003">
    <property type="protein sequence ID" value="MBB6093611.1"/>
    <property type="molecule type" value="Genomic_DNA"/>
</dbReference>
<dbReference type="InterPro" id="IPR013589">
    <property type="entry name" value="Bac_transglu_N"/>
</dbReference>
<dbReference type="RefSeq" id="WP_184332183.1">
    <property type="nucleotide sequence ID" value="NZ_JACHHZ010000003.1"/>
</dbReference>
<proteinExistence type="predicted"/>
<keyword evidence="3" id="KW-1185">Reference proteome</keyword>